<dbReference type="SMART" id="SM01260">
    <property type="entry name" value="LANC_like"/>
    <property type="match status" value="1"/>
</dbReference>
<comment type="caution">
    <text evidence="1">The sequence shown here is derived from an EMBL/GenBank/DDBJ whole genome shotgun (WGS) entry which is preliminary data.</text>
</comment>
<dbReference type="RefSeq" id="WP_307109943.1">
    <property type="nucleotide sequence ID" value="NZ_JAURUE010000001.1"/>
</dbReference>
<evidence type="ECO:0000313" key="2">
    <source>
        <dbReference type="Proteomes" id="UP001234880"/>
    </source>
</evidence>
<dbReference type="InterPro" id="IPR033889">
    <property type="entry name" value="LanC"/>
</dbReference>
<accession>A0ABT9KHV2</accession>
<dbReference type="CDD" id="cd04793">
    <property type="entry name" value="LanC"/>
    <property type="match status" value="1"/>
</dbReference>
<evidence type="ECO:0000313" key="1">
    <source>
        <dbReference type="EMBL" id="MDP9607979.1"/>
    </source>
</evidence>
<dbReference type="PRINTS" id="PR01955">
    <property type="entry name" value="LANCFRANKIA"/>
</dbReference>
<dbReference type="EMBL" id="JAURUE010000001">
    <property type="protein sequence ID" value="MDP9607979.1"/>
    <property type="molecule type" value="Genomic_DNA"/>
</dbReference>
<gene>
    <name evidence="1" type="ORF">JOF35_000256</name>
</gene>
<dbReference type="SUPFAM" id="SSF158745">
    <property type="entry name" value="LanC-like"/>
    <property type="match status" value="1"/>
</dbReference>
<evidence type="ECO:0008006" key="3">
    <source>
        <dbReference type="Google" id="ProtNLM"/>
    </source>
</evidence>
<sequence>MTAHPALGLVDAIAARLAHPDIVPRGSRTLSSDRQHLAYGPPGIALLHIELAANGRGPWHRAHDWLAAASRQPLTSGPDSHPFYGVPAFAHALTCAADHLPGSYQRALDAIDGQIAVDVGRRLDAAHRRIDAGRLPQLAEFDAIRGLTGYGAYLLRRDPGSSTMRAVLDYCVHLTEPITHHGETLPGWWTETGPSGSPDDRFPGGHANTGMAHGIGGVLALLALAARNGSAINGHYAAVRTILTWLDRWREKVDDGPVWPYWVTRGELRRGHLAPSAPRRPSWCYGTAGLARAQQLAALVLGDASRQIDAENALVAAFTDPEQLKATTDNGLCHGFAGLAHTAARTADDAHPSTAGKLRAAIPALLTAVTPPGTNPELMATALIKDEKVGPGLLDGAAGIALALLAPSTAASPQSAWDACLLIA</sequence>
<reference evidence="1 2" key="1">
    <citation type="submission" date="2023-07" db="EMBL/GenBank/DDBJ databases">
        <title>Sequencing the genomes of 1000 actinobacteria strains.</title>
        <authorList>
            <person name="Klenk H.-P."/>
        </authorList>
    </citation>
    <scope>NUCLEOTIDE SEQUENCE [LARGE SCALE GENOMIC DNA]</scope>
    <source>
        <strain evidence="1 2">DSM 41600</strain>
    </source>
</reference>
<dbReference type="Proteomes" id="UP001234880">
    <property type="component" value="Unassembled WGS sequence"/>
</dbReference>
<dbReference type="Gene3D" id="1.50.10.20">
    <property type="match status" value="1"/>
</dbReference>
<dbReference type="InterPro" id="IPR007822">
    <property type="entry name" value="LANC-like"/>
</dbReference>
<protein>
    <recommendedName>
        <fullName evidence="3">Lanthionine synthetase C family protein</fullName>
    </recommendedName>
</protein>
<name>A0ABT9KHV2_9ACTN</name>
<keyword evidence="2" id="KW-1185">Reference proteome</keyword>
<organism evidence="1 2">
    <name type="scientific">Streptomyces demainii</name>
    <dbReference type="NCBI Taxonomy" id="588122"/>
    <lineage>
        <taxon>Bacteria</taxon>
        <taxon>Bacillati</taxon>
        <taxon>Actinomycetota</taxon>
        <taxon>Actinomycetes</taxon>
        <taxon>Kitasatosporales</taxon>
        <taxon>Streptomycetaceae</taxon>
        <taxon>Streptomyces</taxon>
    </lineage>
</organism>
<proteinExistence type="predicted"/>
<dbReference type="Pfam" id="PF05147">
    <property type="entry name" value="LANC_like"/>
    <property type="match status" value="1"/>
</dbReference>
<dbReference type="PRINTS" id="PR01950">
    <property type="entry name" value="LANCSUPER"/>
</dbReference>